<dbReference type="PIRSF" id="PIRSF039085">
    <property type="entry name" value="ABC_ATPase_HisP"/>
    <property type="match status" value="1"/>
</dbReference>
<dbReference type="SUPFAM" id="SSF52540">
    <property type="entry name" value="P-loop containing nucleoside triphosphate hydrolases"/>
    <property type="match status" value="1"/>
</dbReference>
<dbReference type="PANTHER" id="PTHR43166">
    <property type="entry name" value="AMINO ACID IMPORT ATP-BINDING PROTEIN"/>
    <property type="match status" value="1"/>
</dbReference>
<evidence type="ECO:0000256" key="6">
    <source>
        <dbReference type="ARBA" id="ARBA00023136"/>
    </source>
</evidence>
<dbReference type="InterPro" id="IPR003439">
    <property type="entry name" value="ABC_transporter-like_ATP-bd"/>
</dbReference>
<dbReference type="Pfam" id="PF00005">
    <property type="entry name" value="ABC_tran"/>
    <property type="match status" value="1"/>
</dbReference>
<dbReference type="RefSeq" id="WP_406582921.1">
    <property type="nucleotide sequence ID" value="NZ_JBJHQH010000023.1"/>
</dbReference>
<dbReference type="Gene3D" id="3.40.50.300">
    <property type="entry name" value="P-loop containing nucleotide triphosphate hydrolases"/>
    <property type="match status" value="1"/>
</dbReference>
<dbReference type="InterPro" id="IPR030679">
    <property type="entry name" value="ABC_ATPase_HisP-typ"/>
</dbReference>
<keyword evidence="3" id="KW-1003">Cell membrane</keyword>
<keyword evidence="9" id="KW-1185">Reference proteome</keyword>
<keyword evidence="6" id="KW-0472">Membrane</keyword>
<accession>A0ABW8RPE5</accession>
<reference evidence="8 9" key="1">
    <citation type="submission" date="2024-11" db="EMBL/GenBank/DDBJ databases">
        <authorList>
            <person name="Lucas J.A."/>
        </authorList>
    </citation>
    <scope>NUCLEOTIDE SEQUENCE [LARGE SCALE GENOMIC DNA]</scope>
    <source>
        <strain evidence="8 9">Z 5.4</strain>
    </source>
</reference>
<dbReference type="PROSITE" id="PS00211">
    <property type="entry name" value="ABC_TRANSPORTER_1"/>
    <property type="match status" value="1"/>
</dbReference>
<evidence type="ECO:0000256" key="2">
    <source>
        <dbReference type="ARBA" id="ARBA00022448"/>
    </source>
</evidence>
<dbReference type="InterPro" id="IPR027417">
    <property type="entry name" value="P-loop_NTPase"/>
</dbReference>
<evidence type="ECO:0000256" key="1">
    <source>
        <dbReference type="ARBA" id="ARBA00004202"/>
    </source>
</evidence>
<feature type="domain" description="ABC transporter" evidence="7">
    <location>
        <begin position="2"/>
        <end position="239"/>
    </location>
</feature>
<comment type="subcellular location">
    <subcellularLocation>
        <location evidence="1">Cell membrane</location>
        <topology evidence="1">Peripheral membrane protein</topology>
    </subcellularLocation>
</comment>
<name>A0ABW8RPE5_9BACI</name>
<dbReference type="InterPro" id="IPR050086">
    <property type="entry name" value="MetN_ABC_transporter-like"/>
</dbReference>
<dbReference type="PROSITE" id="PS50893">
    <property type="entry name" value="ABC_TRANSPORTER_2"/>
    <property type="match status" value="1"/>
</dbReference>
<proteinExistence type="predicted"/>
<keyword evidence="4" id="KW-0547">Nucleotide-binding</keyword>
<evidence type="ECO:0000259" key="7">
    <source>
        <dbReference type="PROSITE" id="PS50893"/>
    </source>
</evidence>
<dbReference type="InterPro" id="IPR017871">
    <property type="entry name" value="ABC_transporter-like_CS"/>
</dbReference>
<dbReference type="Proteomes" id="UP001623041">
    <property type="component" value="Unassembled WGS sequence"/>
</dbReference>
<comment type="caution">
    <text evidence="8">The sequence shown here is derived from an EMBL/GenBank/DDBJ whole genome shotgun (WGS) entry which is preliminary data.</text>
</comment>
<evidence type="ECO:0000313" key="9">
    <source>
        <dbReference type="Proteomes" id="UP001623041"/>
    </source>
</evidence>
<dbReference type="EMBL" id="JBJHQH010000023">
    <property type="protein sequence ID" value="MFK9094452.1"/>
    <property type="molecule type" value="Genomic_DNA"/>
</dbReference>
<evidence type="ECO:0000313" key="8">
    <source>
        <dbReference type="EMBL" id="MFK9094452.1"/>
    </source>
</evidence>
<gene>
    <name evidence="8" type="ORF">ACJEBI_23655</name>
</gene>
<dbReference type="GO" id="GO:0005524">
    <property type="term" value="F:ATP binding"/>
    <property type="evidence" value="ECO:0007669"/>
    <property type="project" value="UniProtKB-KW"/>
</dbReference>
<keyword evidence="5 8" id="KW-0067">ATP-binding</keyword>
<evidence type="ECO:0000256" key="4">
    <source>
        <dbReference type="ARBA" id="ARBA00022741"/>
    </source>
</evidence>
<evidence type="ECO:0000256" key="5">
    <source>
        <dbReference type="ARBA" id="ARBA00022840"/>
    </source>
</evidence>
<dbReference type="InterPro" id="IPR003593">
    <property type="entry name" value="AAA+_ATPase"/>
</dbReference>
<protein>
    <submittedName>
        <fullName evidence="8">Amino acid ABC transporter ATP-binding protein</fullName>
    </submittedName>
</protein>
<dbReference type="PANTHER" id="PTHR43166:SF35">
    <property type="entry name" value="L-CYSTINE IMPORT ATP-BINDING PROTEIN TCYN"/>
    <property type="match status" value="1"/>
</dbReference>
<organism evidence="8 9">
    <name type="scientific">Bacillus salipaludis</name>
    <dbReference type="NCBI Taxonomy" id="2547811"/>
    <lineage>
        <taxon>Bacteria</taxon>
        <taxon>Bacillati</taxon>
        <taxon>Bacillota</taxon>
        <taxon>Bacilli</taxon>
        <taxon>Bacillales</taxon>
        <taxon>Bacillaceae</taxon>
        <taxon>Bacillus</taxon>
    </lineage>
</organism>
<sequence>MISVTNLKKRFGENIVLNGVDLHVDRGDVLAIIGPSGSGKSTLLRCLNLLELPDEGFIHIGDTKVDVTNMSRKEIHQLRQETAMVFQNYNLFKNKTALQNVTESLIVAKKMDKQEAEKIGKELLVKVGLKDKFHQYPATLSGGQQQRVGIARALAVNPHAILFDEPTSALDPEWVSEVLQVIKNIAQQKTTMIIVTHEMKFAEEVANRVIFMADGNIVEENEPKEIFHNPKNQRTKQFLKTLERDD</sequence>
<evidence type="ECO:0000256" key="3">
    <source>
        <dbReference type="ARBA" id="ARBA00022475"/>
    </source>
</evidence>
<keyword evidence="2" id="KW-0813">Transport</keyword>
<dbReference type="SMART" id="SM00382">
    <property type="entry name" value="AAA"/>
    <property type="match status" value="1"/>
</dbReference>